<sequence>MIVFAALLPLHPVSAATAVQDRDRAEAAPDTSEPAGGEGGGDADIVVTAPRYGEAVVAAETEIAEDEIAAQGAASISELLERLSPLIDPSGEEPVILVNGEDVGFDRSILAYPPEALQRLGVLEPGAAARYGHPAGKRVINLVLKKQFARRTVDLAARAPTRGGRHGGDLSIGQVAISGPTRWNVQGRVSFDSALRESARDVRREAVDLAGYVAALDGGEIDPALSAVAGRIVTVAPLPGAFAGSRPALADFARPRDPASVVDAARFANLLPAQRNASLNLGIGRRIGAFNAAVNLTASASESVDHRGLPVVSAILPADSRWSPFVRDVALVRPLDGDAALRNENHARSLGLSVSLSGQLAGWRTQLSAVYGHNRGRNLRESGIDTAQVQSLLDGDAAGFDPYRPWSRRLLSATRNRSASDSLSLRINAAKQVFELADAPVNASVTVDAMGSESRFTPLDRLGNAQPGSSRTTHRRGGGELALDIPLARRGDAGLLPLGDLSLDLSAGGRASSGSALRRQYGAGFTWSPASFVRLRGSFEHRETAPSSDDLGAPRVETVKLLYDFVRQELAEPLWITGGNPALDRGSRRTLSLSAQLRPLDSLALTLDVRYRRREGQGGIAPFPELTPATEAAFPERVTRDDAGRLVAVDARAINIARSSESELVSGVNLRLPDPSAASGRGAISGRDPLRYTLSINHTWKLENELLIHPGAPVIDRLAETGQSRHALSARATVGRKAIGANLQATWSSPSRVRATAAAPPASDFRYRPPLSVDFGLFAEPAEFAADAENAGWLADLRLSLDVENLFDSYRRVTLSDGTVPPGFARYEIDPLGRTVKVSIRKQF</sequence>
<evidence type="ECO:0008006" key="7">
    <source>
        <dbReference type="Google" id="ProtNLM"/>
    </source>
</evidence>
<evidence type="ECO:0000256" key="2">
    <source>
        <dbReference type="ARBA" id="ARBA00023136"/>
    </source>
</evidence>
<feature type="region of interest" description="Disordered" evidence="4">
    <location>
        <begin position="457"/>
        <end position="478"/>
    </location>
</feature>
<evidence type="ECO:0000256" key="3">
    <source>
        <dbReference type="ARBA" id="ARBA00023237"/>
    </source>
</evidence>
<dbReference type="PANTHER" id="PTHR47234">
    <property type="match status" value="1"/>
</dbReference>
<comment type="subcellular location">
    <subcellularLocation>
        <location evidence="1">Cell outer membrane</location>
    </subcellularLocation>
</comment>
<organism evidence="5 6">
    <name type="scientific">Pelagerythrobacter marensis</name>
    <dbReference type="NCBI Taxonomy" id="543877"/>
    <lineage>
        <taxon>Bacteria</taxon>
        <taxon>Pseudomonadati</taxon>
        <taxon>Pseudomonadota</taxon>
        <taxon>Alphaproteobacteria</taxon>
        <taxon>Sphingomonadales</taxon>
        <taxon>Erythrobacteraceae</taxon>
        <taxon>Pelagerythrobacter</taxon>
    </lineage>
</organism>
<reference evidence="5 6" key="1">
    <citation type="submission" date="2024-02" db="EMBL/GenBank/DDBJ databases">
        <title>The whole genome sequence of five bacterial samples isolated from Abu Dhabi Sabkha-shore region.</title>
        <authorList>
            <person name="Sudalaimuthuasari N."/>
            <person name="Sarfraz B."/>
            <person name="Tuyisabe J.D."/>
            <person name="Mugisha Ntwali L.D.M."/>
            <person name="Ali A.I.A.A."/>
            <person name="Almansoori S.Z.A."/>
            <person name="Alajami H.S.A."/>
            <person name="Almeqbaali A.A.S."/>
            <person name="Kundu B."/>
            <person name="Saeed E.E."/>
            <person name="Sukumarinath V."/>
            <person name="Mishra A.K."/>
            <person name="Hazzouri K.M."/>
            <person name="Almaskari R."/>
            <person name="Sharma A.K."/>
            <person name="Amiri K.M.A."/>
        </authorList>
    </citation>
    <scope>NUCLEOTIDE SEQUENCE [LARGE SCALE GENOMIC DNA]</scope>
    <source>
        <strain evidence="6">kcgeb_sd</strain>
    </source>
</reference>
<dbReference type="Gene3D" id="2.40.170.20">
    <property type="entry name" value="TonB-dependent receptor, beta-barrel domain"/>
    <property type="match status" value="1"/>
</dbReference>
<dbReference type="PANTHER" id="PTHR47234:SF1">
    <property type="entry name" value="TONB-DEPENDENT RECEPTOR"/>
    <property type="match status" value="1"/>
</dbReference>
<evidence type="ECO:0000256" key="1">
    <source>
        <dbReference type="ARBA" id="ARBA00004442"/>
    </source>
</evidence>
<keyword evidence="3" id="KW-0998">Cell outer membrane</keyword>
<keyword evidence="2" id="KW-0472">Membrane</keyword>
<dbReference type="RefSeq" id="WP_338447313.1">
    <property type="nucleotide sequence ID" value="NZ_CP144918.1"/>
</dbReference>
<accession>A0ABZ2D5U5</accession>
<feature type="region of interest" description="Disordered" evidence="4">
    <location>
        <begin position="19"/>
        <end position="44"/>
    </location>
</feature>
<protein>
    <recommendedName>
        <fullName evidence="7">TonB-dependent receptor</fullName>
    </recommendedName>
</protein>
<gene>
    <name evidence="5" type="ORF">V5F89_05905</name>
</gene>
<name>A0ABZ2D5U5_9SPHN</name>
<keyword evidence="6" id="KW-1185">Reference proteome</keyword>
<evidence type="ECO:0000313" key="6">
    <source>
        <dbReference type="Proteomes" id="UP001335183"/>
    </source>
</evidence>
<dbReference type="InterPro" id="IPR036942">
    <property type="entry name" value="Beta-barrel_TonB_sf"/>
</dbReference>
<dbReference type="EMBL" id="CP144918">
    <property type="protein sequence ID" value="WWA48430.1"/>
    <property type="molecule type" value="Genomic_DNA"/>
</dbReference>
<dbReference type="Proteomes" id="UP001335183">
    <property type="component" value="Chromosome"/>
</dbReference>
<evidence type="ECO:0000256" key="4">
    <source>
        <dbReference type="SAM" id="MobiDB-lite"/>
    </source>
</evidence>
<dbReference type="SUPFAM" id="SSF56935">
    <property type="entry name" value="Porins"/>
    <property type="match status" value="1"/>
</dbReference>
<proteinExistence type="predicted"/>
<evidence type="ECO:0000313" key="5">
    <source>
        <dbReference type="EMBL" id="WWA48430.1"/>
    </source>
</evidence>